<evidence type="ECO:0000313" key="1">
    <source>
        <dbReference type="EMBL" id="CAH6722135.1"/>
    </source>
</evidence>
<keyword evidence="2" id="KW-1185">Reference proteome</keyword>
<gene>
    <name evidence="1" type="ORF">CLIB1444_08S02674</name>
</gene>
<protein>
    <submittedName>
        <fullName evidence="1">Protein Sur7p</fullName>
    </submittedName>
</protein>
<dbReference type="Proteomes" id="UP001152531">
    <property type="component" value="Unassembled WGS sequence"/>
</dbReference>
<dbReference type="EMBL" id="CALSDN010000008">
    <property type="protein sequence ID" value="CAH6722135.1"/>
    <property type="molecule type" value="Genomic_DNA"/>
</dbReference>
<comment type="caution">
    <text evidence="1">The sequence shown here is derived from an EMBL/GenBank/DDBJ whole genome shotgun (WGS) entry which is preliminary data.</text>
</comment>
<sequence length="283" mass="31571">MLRRVFTFIPILLLAGSALLLFFINLIGTNNSGVIGDFYWSEVDSSSLSSSRDKTRWTLYSICDVKDGKNSGCTSRSPAYPYSPSDNFDSSRGLPDTFIKHRDLYYYLSRFAYAFFLIGIAFSIIALIPVILSCCLSGFITGILSSVAVGIALLFTAAGAAFNTAIHVKGRNAFNDAGMSSHLDTKTFGILWAAVACLLLSFIWMCVVSGKGATKKYNKHYADSHESYTERKVNSTDSSHQDHLMYDEPGYNNNAYTGTEQPQQQRRFFFSRKQQPQQEPTYN</sequence>
<proteinExistence type="predicted"/>
<name>A0ACA9YAR5_9ASCO</name>
<organism evidence="1 2">
    <name type="scientific">[Candida] jaroonii</name>
    <dbReference type="NCBI Taxonomy" id="467808"/>
    <lineage>
        <taxon>Eukaryota</taxon>
        <taxon>Fungi</taxon>
        <taxon>Dikarya</taxon>
        <taxon>Ascomycota</taxon>
        <taxon>Saccharomycotina</taxon>
        <taxon>Pichiomycetes</taxon>
        <taxon>Debaryomycetaceae</taxon>
        <taxon>Yamadazyma</taxon>
    </lineage>
</organism>
<reference evidence="1" key="1">
    <citation type="submission" date="2022-06" db="EMBL/GenBank/DDBJ databases">
        <authorList>
            <person name="Legras J.-L."/>
            <person name="Devillers H."/>
            <person name="Grondin C."/>
        </authorList>
    </citation>
    <scope>NUCLEOTIDE SEQUENCE</scope>
    <source>
        <strain evidence="1">CLIB 1444</strain>
    </source>
</reference>
<evidence type="ECO:0000313" key="2">
    <source>
        <dbReference type="Proteomes" id="UP001152531"/>
    </source>
</evidence>
<accession>A0ACA9YAR5</accession>